<name>A0A7J6VZK3_THATH</name>
<feature type="chain" id="PRO_5029791649" evidence="4">
    <location>
        <begin position="25"/>
        <end position="140"/>
    </location>
</feature>
<dbReference type="InterPro" id="IPR045054">
    <property type="entry name" value="P4HA-like"/>
</dbReference>
<keyword evidence="6" id="KW-1185">Reference proteome</keyword>
<dbReference type="EMBL" id="JABWDY010024581">
    <property type="protein sequence ID" value="KAF5190137.1"/>
    <property type="molecule type" value="Genomic_DNA"/>
</dbReference>
<dbReference type="Proteomes" id="UP000554482">
    <property type="component" value="Unassembled WGS sequence"/>
</dbReference>
<comment type="subcellular location">
    <subcellularLocation>
        <location evidence="1">Endoplasmic reticulum membrane</location>
    </subcellularLocation>
</comment>
<dbReference type="PANTHER" id="PTHR10869:SF238">
    <property type="entry name" value="PROLYL 4-HYDROXYLASE 6-RELATED"/>
    <property type="match status" value="1"/>
</dbReference>
<keyword evidence="3" id="KW-0408">Iron</keyword>
<dbReference type="GO" id="GO:0005789">
    <property type="term" value="C:endoplasmic reticulum membrane"/>
    <property type="evidence" value="ECO:0007669"/>
    <property type="project" value="UniProtKB-SubCell"/>
</dbReference>
<organism evidence="5 6">
    <name type="scientific">Thalictrum thalictroides</name>
    <name type="common">Rue-anemone</name>
    <name type="synonym">Anemone thalictroides</name>
    <dbReference type="NCBI Taxonomy" id="46969"/>
    <lineage>
        <taxon>Eukaryota</taxon>
        <taxon>Viridiplantae</taxon>
        <taxon>Streptophyta</taxon>
        <taxon>Embryophyta</taxon>
        <taxon>Tracheophyta</taxon>
        <taxon>Spermatophyta</taxon>
        <taxon>Magnoliopsida</taxon>
        <taxon>Ranunculales</taxon>
        <taxon>Ranunculaceae</taxon>
        <taxon>Thalictroideae</taxon>
        <taxon>Thalictrum</taxon>
    </lineage>
</organism>
<keyword evidence="4" id="KW-0732">Signal</keyword>
<proteinExistence type="predicted"/>
<protein>
    <submittedName>
        <fullName evidence="5">Prolyl 4-hydroxylase</fullName>
    </submittedName>
</protein>
<accession>A0A7J6VZK3</accession>
<evidence type="ECO:0000313" key="6">
    <source>
        <dbReference type="Proteomes" id="UP000554482"/>
    </source>
</evidence>
<dbReference type="AlphaFoldDB" id="A0A7J6VZK3"/>
<feature type="signal peptide" evidence="4">
    <location>
        <begin position="1"/>
        <end position="24"/>
    </location>
</feature>
<dbReference type="GO" id="GO:0046872">
    <property type="term" value="F:metal ion binding"/>
    <property type="evidence" value="ECO:0007669"/>
    <property type="project" value="UniProtKB-KW"/>
</dbReference>
<evidence type="ECO:0000256" key="3">
    <source>
        <dbReference type="ARBA" id="ARBA00023004"/>
    </source>
</evidence>
<sequence>MDFRVFLTLLTFFFLLSFLSFSHSAVFPRRANLKITEESYIRLKTRGGLGSGFDPTRVTQLSWHPRAFLHENFLSDEECDHLIHLAKDKLEVSMVADNESGKSIKSKVRTSSGMFLSKNQVQKFVYQMLPSTLSEVDIII</sequence>
<evidence type="ECO:0000256" key="2">
    <source>
        <dbReference type="ARBA" id="ARBA00022723"/>
    </source>
</evidence>
<evidence type="ECO:0000256" key="4">
    <source>
        <dbReference type="SAM" id="SignalP"/>
    </source>
</evidence>
<reference evidence="5 6" key="1">
    <citation type="submission" date="2020-06" db="EMBL/GenBank/DDBJ databases">
        <title>Transcriptomic and genomic resources for Thalictrum thalictroides and T. hernandezii: Facilitating candidate gene discovery in an emerging model plant lineage.</title>
        <authorList>
            <person name="Arias T."/>
            <person name="Riano-Pachon D.M."/>
            <person name="Di Stilio V.S."/>
        </authorList>
    </citation>
    <scope>NUCLEOTIDE SEQUENCE [LARGE SCALE GENOMIC DNA]</scope>
    <source>
        <strain evidence="6">cv. WT478/WT964</strain>
        <tissue evidence="5">Leaves</tissue>
    </source>
</reference>
<keyword evidence="2" id="KW-0479">Metal-binding</keyword>
<evidence type="ECO:0000313" key="5">
    <source>
        <dbReference type="EMBL" id="KAF5190137.1"/>
    </source>
</evidence>
<dbReference type="OrthoDB" id="420380at2759"/>
<dbReference type="GO" id="GO:0004656">
    <property type="term" value="F:procollagen-proline 4-dioxygenase activity"/>
    <property type="evidence" value="ECO:0007669"/>
    <property type="project" value="TreeGrafter"/>
</dbReference>
<comment type="caution">
    <text evidence="5">The sequence shown here is derived from an EMBL/GenBank/DDBJ whole genome shotgun (WGS) entry which is preliminary data.</text>
</comment>
<dbReference type="PANTHER" id="PTHR10869">
    <property type="entry name" value="PROLYL 4-HYDROXYLASE ALPHA SUBUNIT"/>
    <property type="match status" value="1"/>
</dbReference>
<evidence type="ECO:0000256" key="1">
    <source>
        <dbReference type="ARBA" id="ARBA00004586"/>
    </source>
</evidence>
<gene>
    <name evidence="5" type="ORF">FRX31_020274</name>
</gene>
<dbReference type="Gene3D" id="2.60.120.620">
    <property type="entry name" value="q2cbj1_9rhob like domain"/>
    <property type="match status" value="1"/>
</dbReference>